<dbReference type="InterPro" id="IPR043128">
    <property type="entry name" value="Rev_trsase/Diguanyl_cyclase"/>
</dbReference>
<dbReference type="CDD" id="cd01949">
    <property type="entry name" value="GGDEF"/>
    <property type="match status" value="1"/>
</dbReference>
<evidence type="ECO:0000313" key="6">
    <source>
        <dbReference type="Proteomes" id="UP000652074"/>
    </source>
</evidence>
<dbReference type="PROSITE" id="PS50113">
    <property type="entry name" value="PAC"/>
    <property type="match status" value="1"/>
</dbReference>
<keyword evidence="6" id="KW-1185">Reference proteome</keyword>
<keyword evidence="1" id="KW-1133">Transmembrane helix</keyword>
<dbReference type="Pfam" id="PF22588">
    <property type="entry name" value="dCache_1_like"/>
    <property type="match status" value="1"/>
</dbReference>
<dbReference type="Pfam" id="PF00989">
    <property type="entry name" value="PAS"/>
    <property type="match status" value="1"/>
</dbReference>
<dbReference type="CDD" id="cd12914">
    <property type="entry name" value="PDC1_DGC_like"/>
    <property type="match status" value="1"/>
</dbReference>
<dbReference type="SMART" id="SM00091">
    <property type="entry name" value="PAS"/>
    <property type="match status" value="1"/>
</dbReference>
<evidence type="ECO:0000259" key="4">
    <source>
        <dbReference type="PROSITE" id="PS50887"/>
    </source>
</evidence>
<dbReference type="Proteomes" id="UP000652074">
    <property type="component" value="Unassembled WGS sequence"/>
</dbReference>
<dbReference type="InterPro" id="IPR052155">
    <property type="entry name" value="Biofilm_reg_signaling"/>
</dbReference>
<name>A0ABX1MPQ7_9RHOO</name>
<feature type="transmembrane region" description="Helical" evidence="1">
    <location>
        <begin position="312"/>
        <end position="331"/>
    </location>
</feature>
<feature type="domain" description="GGDEF" evidence="4">
    <location>
        <begin position="522"/>
        <end position="654"/>
    </location>
</feature>
<dbReference type="InterPro" id="IPR013767">
    <property type="entry name" value="PAS_fold"/>
</dbReference>
<dbReference type="PANTHER" id="PTHR44757">
    <property type="entry name" value="DIGUANYLATE CYCLASE DGCP"/>
    <property type="match status" value="1"/>
</dbReference>
<dbReference type="CDD" id="cd00130">
    <property type="entry name" value="PAS"/>
    <property type="match status" value="1"/>
</dbReference>
<dbReference type="PROSITE" id="PS50887">
    <property type="entry name" value="GGDEF"/>
    <property type="match status" value="1"/>
</dbReference>
<feature type="domain" description="PAC" evidence="3">
    <location>
        <begin position="440"/>
        <end position="490"/>
    </location>
</feature>
<accession>A0ABX1MPQ7</accession>
<evidence type="ECO:0000259" key="3">
    <source>
        <dbReference type="PROSITE" id="PS50113"/>
    </source>
</evidence>
<dbReference type="InterPro" id="IPR054327">
    <property type="entry name" value="His-kinase-like_sensor"/>
</dbReference>
<dbReference type="Pfam" id="PF00990">
    <property type="entry name" value="GGDEF"/>
    <property type="match status" value="1"/>
</dbReference>
<dbReference type="NCBIfam" id="TIGR00229">
    <property type="entry name" value="sensory_box"/>
    <property type="match status" value="1"/>
</dbReference>
<dbReference type="Gene3D" id="3.30.450.20">
    <property type="entry name" value="PAS domain"/>
    <property type="match status" value="3"/>
</dbReference>
<dbReference type="CDD" id="cd12915">
    <property type="entry name" value="PDC2_DGC_like"/>
    <property type="match status" value="1"/>
</dbReference>
<dbReference type="PROSITE" id="PS50112">
    <property type="entry name" value="PAS"/>
    <property type="match status" value="1"/>
</dbReference>
<feature type="transmembrane region" description="Helical" evidence="1">
    <location>
        <begin position="37"/>
        <end position="56"/>
    </location>
</feature>
<evidence type="ECO:0000256" key="1">
    <source>
        <dbReference type="SAM" id="Phobius"/>
    </source>
</evidence>
<sequence>MPDMTRRAVSVALPRNLLDTPYGPSAEAIRMKIAYRWIAAVIAIIFVVDLQLHLLARESLDQLGIQAAATLKVSSNVVLRRAEQLFDTYDRTLSGLSEVVGIRAGLTKLEIHRLLVRRHAITPDVHWLLVTRADGQLAATSLSFPAPDLNISHREYYTAQTDSWDAGLYIGPPLVDMRRARRFVPTSRRITNDGGLFLGVAVAAVDQAGLANILSAQALPEGYVLRLFLRGGAALACLPDSEDCYTRDWSKTPLFSGLLDRAAEGDFRGGALFGDESALGAYASSAKYPLVVTATVSESQVLAPWRQIARRYVAIGISSNLALILIAVFAYRQFQRRRKAVDALAEANIHLEERVAARTNELRLSEARARLFMNTATDAVVVCDQEKKIVEFNMAAEQMFGYSAGEALGRSLGFLLPEPEAIEDLPVNRATVADESPILQTRELKAQSKDGREFFIEATVGCTENAGPALFVCVIRDISDRKATEEEMRRLATTDALTGVLNRGAWTRRTEELIANARRYGRPLTLMSLDADKFKHINDTYGHPTGDLVLKALAKVLNVRAGDIVGRLGGEEFGITLPETDAEGAQEFARRLLGQIRQCRVSDGEHTLSFTVSIGLTSFDCAGDDSLEAALKRADRALYVAKERGRDQFVRLDGDCV</sequence>
<dbReference type="InterPro" id="IPR000700">
    <property type="entry name" value="PAS-assoc_C"/>
</dbReference>
<gene>
    <name evidence="5" type="ORF">GPA26_06395</name>
</gene>
<protein>
    <submittedName>
        <fullName evidence="5">Diguanylate cyclase</fullName>
    </submittedName>
</protein>
<feature type="domain" description="PAS" evidence="2">
    <location>
        <begin position="365"/>
        <end position="418"/>
    </location>
</feature>
<dbReference type="InterPro" id="IPR000014">
    <property type="entry name" value="PAS"/>
</dbReference>
<dbReference type="PANTHER" id="PTHR44757:SF2">
    <property type="entry name" value="BIOFILM ARCHITECTURE MAINTENANCE PROTEIN MBAA"/>
    <property type="match status" value="1"/>
</dbReference>
<dbReference type="InterPro" id="IPR035965">
    <property type="entry name" value="PAS-like_dom_sf"/>
</dbReference>
<dbReference type="Gene3D" id="3.30.70.270">
    <property type="match status" value="1"/>
</dbReference>
<proteinExistence type="predicted"/>
<keyword evidence="1" id="KW-0812">Transmembrane</keyword>
<reference evidence="5 6" key="1">
    <citation type="submission" date="2019-12" db="EMBL/GenBank/DDBJ databases">
        <title>Comparative genomics gives insights into the taxonomy of the Azoarcus-Aromatoleum group and reveals separate origins of nif in the plant-associated Azoarcus and non-plant-associated Aromatoleum sub-groups.</title>
        <authorList>
            <person name="Lafos M."/>
            <person name="Maluk M."/>
            <person name="Batista M."/>
            <person name="Junghare M."/>
            <person name="Carmona M."/>
            <person name="Faoro H."/>
            <person name="Cruz L.M."/>
            <person name="Battistoni F."/>
            <person name="De Souza E."/>
            <person name="Pedrosa F."/>
            <person name="Chen W.-M."/>
            <person name="Poole P.S."/>
            <person name="Dixon R.A."/>
            <person name="James E.K."/>
        </authorList>
    </citation>
    <scope>NUCLEOTIDE SEQUENCE [LARGE SCALE GENOMIC DNA]</scope>
    <source>
        <strain evidence="5 6">ToN1</strain>
    </source>
</reference>
<dbReference type="SUPFAM" id="SSF55073">
    <property type="entry name" value="Nucleotide cyclase"/>
    <property type="match status" value="1"/>
</dbReference>
<organism evidence="5 6">
    <name type="scientific">Aromatoleum petrolei</name>
    <dbReference type="NCBI Taxonomy" id="76116"/>
    <lineage>
        <taxon>Bacteria</taxon>
        <taxon>Pseudomonadati</taxon>
        <taxon>Pseudomonadota</taxon>
        <taxon>Betaproteobacteria</taxon>
        <taxon>Rhodocyclales</taxon>
        <taxon>Rhodocyclaceae</taxon>
        <taxon>Aromatoleum</taxon>
    </lineage>
</organism>
<dbReference type="SMART" id="SM00267">
    <property type="entry name" value="GGDEF"/>
    <property type="match status" value="1"/>
</dbReference>
<keyword evidence="1" id="KW-0472">Membrane</keyword>
<comment type="caution">
    <text evidence="5">The sequence shown here is derived from an EMBL/GenBank/DDBJ whole genome shotgun (WGS) entry which is preliminary data.</text>
</comment>
<evidence type="ECO:0000313" key="5">
    <source>
        <dbReference type="EMBL" id="NMF88109.1"/>
    </source>
</evidence>
<dbReference type="InterPro" id="IPR029787">
    <property type="entry name" value="Nucleotide_cyclase"/>
</dbReference>
<dbReference type="EMBL" id="WTVR01000009">
    <property type="protein sequence ID" value="NMF88109.1"/>
    <property type="molecule type" value="Genomic_DNA"/>
</dbReference>
<dbReference type="NCBIfam" id="TIGR00254">
    <property type="entry name" value="GGDEF"/>
    <property type="match status" value="1"/>
</dbReference>
<dbReference type="SUPFAM" id="SSF55785">
    <property type="entry name" value="PYP-like sensor domain (PAS domain)"/>
    <property type="match status" value="1"/>
</dbReference>
<evidence type="ECO:0000259" key="2">
    <source>
        <dbReference type="PROSITE" id="PS50112"/>
    </source>
</evidence>
<dbReference type="InterPro" id="IPR000160">
    <property type="entry name" value="GGDEF_dom"/>
</dbReference>